<dbReference type="EMBL" id="MCFL01000054">
    <property type="protein sequence ID" value="ORZ31823.1"/>
    <property type="molecule type" value="Genomic_DNA"/>
</dbReference>
<dbReference type="AlphaFoldDB" id="A0A1Y2HDP8"/>
<sequence>MTSAQPDSSFNLTTEDGVRAYVTAAHPYLLPCTIALLSGGYVNHVWAIRPAPLTAPTAPTDARRRNLVLKYYPPHARYQESITLPQSRAQAEYNALVHIHSLAPTSGGSWSVPEPIHYDPANHLVLMSEIHEAVPLLTFLHKTDDDDATSQRRDLANLRAIAAALAHFHQTVTSQSLASIQPWFVNTDMAAFFTHRRDFSSTAQRHALPNAQAWIDRALGPRGFAHANQSLIFGDFWPNSVLVHLSPRVAAGEPIVSIIDWECHRPGHAGEDVAQMCANLFIMLHGEPYDHDAVKVVLDEFVNTVKSGAKGPDVFPAEAEYDVEAMMVRQVTNLVQVPHWGISDDKQVVRKAAEGGVKKVLGL</sequence>
<keyword evidence="3" id="KW-1185">Reference proteome</keyword>
<gene>
    <name evidence="2" type="ORF">BCR44DRAFT_1441418</name>
</gene>
<dbReference type="Gene3D" id="3.30.200.20">
    <property type="entry name" value="Phosphorylase Kinase, domain 1"/>
    <property type="match status" value="1"/>
</dbReference>
<dbReference type="OrthoDB" id="25129at2759"/>
<dbReference type="Gene3D" id="3.90.1200.10">
    <property type="match status" value="1"/>
</dbReference>
<feature type="domain" description="Aminoglycoside phosphotransferase" evidence="1">
    <location>
        <begin position="38"/>
        <end position="283"/>
    </location>
</feature>
<dbReference type="SUPFAM" id="SSF56112">
    <property type="entry name" value="Protein kinase-like (PK-like)"/>
    <property type="match status" value="1"/>
</dbReference>
<evidence type="ECO:0000313" key="2">
    <source>
        <dbReference type="EMBL" id="ORZ31823.1"/>
    </source>
</evidence>
<dbReference type="InterPro" id="IPR002575">
    <property type="entry name" value="Aminoglycoside_PTrfase"/>
</dbReference>
<dbReference type="Pfam" id="PF01636">
    <property type="entry name" value="APH"/>
    <property type="match status" value="1"/>
</dbReference>
<comment type="caution">
    <text evidence="2">The sequence shown here is derived from an EMBL/GenBank/DDBJ whole genome shotgun (WGS) entry which is preliminary data.</text>
</comment>
<keyword evidence="2" id="KW-0418">Kinase</keyword>
<dbReference type="InterPro" id="IPR011009">
    <property type="entry name" value="Kinase-like_dom_sf"/>
</dbReference>
<organism evidence="2 3">
    <name type="scientific">Catenaria anguillulae PL171</name>
    <dbReference type="NCBI Taxonomy" id="765915"/>
    <lineage>
        <taxon>Eukaryota</taxon>
        <taxon>Fungi</taxon>
        <taxon>Fungi incertae sedis</taxon>
        <taxon>Blastocladiomycota</taxon>
        <taxon>Blastocladiomycetes</taxon>
        <taxon>Blastocladiales</taxon>
        <taxon>Catenariaceae</taxon>
        <taxon>Catenaria</taxon>
    </lineage>
</organism>
<reference evidence="2 3" key="1">
    <citation type="submission" date="2016-07" db="EMBL/GenBank/DDBJ databases">
        <title>Pervasive Adenine N6-methylation of Active Genes in Fungi.</title>
        <authorList>
            <consortium name="DOE Joint Genome Institute"/>
            <person name="Mondo S.J."/>
            <person name="Dannebaum R.O."/>
            <person name="Kuo R.C."/>
            <person name="Labutti K."/>
            <person name="Haridas S."/>
            <person name="Kuo A."/>
            <person name="Salamov A."/>
            <person name="Ahrendt S.R."/>
            <person name="Lipzen A."/>
            <person name="Sullivan W."/>
            <person name="Andreopoulos W.B."/>
            <person name="Clum A."/>
            <person name="Lindquist E."/>
            <person name="Daum C."/>
            <person name="Ramamoorthy G.K."/>
            <person name="Gryganskyi A."/>
            <person name="Culley D."/>
            <person name="Magnuson J.K."/>
            <person name="James T.Y."/>
            <person name="O'Malley M.A."/>
            <person name="Stajich J.E."/>
            <person name="Spatafora J.W."/>
            <person name="Visel A."/>
            <person name="Grigoriev I.V."/>
        </authorList>
    </citation>
    <scope>NUCLEOTIDE SEQUENCE [LARGE SCALE GENOMIC DNA]</scope>
    <source>
        <strain evidence="2 3">PL171</strain>
    </source>
</reference>
<evidence type="ECO:0000313" key="3">
    <source>
        <dbReference type="Proteomes" id="UP000193411"/>
    </source>
</evidence>
<evidence type="ECO:0000259" key="1">
    <source>
        <dbReference type="Pfam" id="PF01636"/>
    </source>
</evidence>
<name>A0A1Y2HDP8_9FUNG</name>
<protein>
    <submittedName>
        <fullName evidence="2">Kinase-like domain-containing protein</fullName>
    </submittedName>
</protein>
<accession>A0A1Y2HDP8</accession>
<keyword evidence="2" id="KW-0808">Transferase</keyword>
<proteinExistence type="predicted"/>
<dbReference type="Proteomes" id="UP000193411">
    <property type="component" value="Unassembled WGS sequence"/>
</dbReference>
<dbReference type="GO" id="GO:0016301">
    <property type="term" value="F:kinase activity"/>
    <property type="evidence" value="ECO:0007669"/>
    <property type="project" value="UniProtKB-KW"/>
</dbReference>